<evidence type="ECO:0000313" key="1">
    <source>
        <dbReference type="EMBL" id="KAK7585894.1"/>
    </source>
</evidence>
<organism evidence="1 2">
    <name type="scientific">Parthenolecanium corni</name>
    <dbReference type="NCBI Taxonomy" id="536013"/>
    <lineage>
        <taxon>Eukaryota</taxon>
        <taxon>Metazoa</taxon>
        <taxon>Ecdysozoa</taxon>
        <taxon>Arthropoda</taxon>
        <taxon>Hexapoda</taxon>
        <taxon>Insecta</taxon>
        <taxon>Pterygota</taxon>
        <taxon>Neoptera</taxon>
        <taxon>Paraneoptera</taxon>
        <taxon>Hemiptera</taxon>
        <taxon>Sternorrhyncha</taxon>
        <taxon>Coccoidea</taxon>
        <taxon>Coccidae</taxon>
        <taxon>Parthenolecanium</taxon>
    </lineage>
</organism>
<comment type="caution">
    <text evidence="1">The sequence shown here is derived from an EMBL/GenBank/DDBJ whole genome shotgun (WGS) entry which is preliminary data.</text>
</comment>
<evidence type="ECO:0000313" key="2">
    <source>
        <dbReference type="Proteomes" id="UP001367676"/>
    </source>
</evidence>
<gene>
    <name evidence="1" type="ORF">V9T40_000073</name>
</gene>
<dbReference type="AlphaFoldDB" id="A0AAN9TDZ2"/>
<accession>A0AAN9TDZ2</accession>
<name>A0AAN9TDZ2_9HEMI</name>
<reference evidence="1 2" key="1">
    <citation type="submission" date="2024-03" db="EMBL/GenBank/DDBJ databases">
        <title>Adaptation during the transition from Ophiocordyceps entomopathogen to insect associate is accompanied by gene loss and intensified selection.</title>
        <authorList>
            <person name="Ward C.M."/>
            <person name="Onetto C.A."/>
            <person name="Borneman A.R."/>
        </authorList>
    </citation>
    <scope>NUCLEOTIDE SEQUENCE [LARGE SCALE GENOMIC DNA]</scope>
    <source>
        <strain evidence="1">AWRI1</strain>
        <tissue evidence="1">Single Adult Female</tissue>
    </source>
</reference>
<keyword evidence="2" id="KW-1185">Reference proteome</keyword>
<proteinExistence type="predicted"/>
<dbReference type="Proteomes" id="UP001367676">
    <property type="component" value="Unassembled WGS sequence"/>
</dbReference>
<dbReference type="EMBL" id="JBBCAQ010000028">
    <property type="protein sequence ID" value="KAK7585894.1"/>
    <property type="molecule type" value="Genomic_DNA"/>
</dbReference>
<protein>
    <submittedName>
        <fullName evidence="1">Uncharacterized protein</fullName>
    </submittedName>
</protein>
<sequence length="86" mass="9464">METSHQAMPIIAEVVKIETPPVIEKTMIGLAPIRQLEQESKKRTVLEDNVFEMLAGSSEAVSENSEMVGRRVGMVMVNLAAVIVVR</sequence>